<evidence type="ECO:0000256" key="2">
    <source>
        <dbReference type="ARBA" id="ARBA00022527"/>
    </source>
</evidence>
<evidence type="ECO:0000256" key="15">
    <source>
        <dbReference type="PROSITE-ProRule" id="PRU00076"/>
    </source>
</evidence>
<dbReference type="AlphaFoldDB" id="A0AAN9KP99"/>
<dbReference type="InterPro" id="IPR000719">
    <property type="entry name" value="Prot_kinase_dom"/>
</dbReference>
<dbReference type="PROSITE" id="PS00107">
    <property type="entry name" value="PROTEIN_KINASE_ATP"/>
    <property type="match status" value="1"/>
</dbReference>
<evidence type="ECO:0000256" key="14">
    <source>
        <dbReference type="ARBA" id="ARBA00047951"/>
    </source>
</evidence>
<evidence type="ECO:0000256" key="4">
    <source>
        <dbReference type="ARBA" id="ARBA00022692"/>
    </source>
</evidence>
<dbReference type="FunFam" id="1.10.510.10:FF:000084">
    <property type="entry name" value="Wall-associated receptor kinase 2"/>
    <property type="match status" value="1"/>
</dbReference>
<comment type="caution">
    <text evidence="21">The sequence shown here is derived from an EMBL/GenBank/DDBJ whole genome shotgun (WGS) entry which is preliminary data.</text>
</comment>
<dbReference type="InterPro" id="IPR008271">
    <property type="entry name" value="Ser/Thr_kinase_AS"/>
</dbReference>
<dbReference type="Gene3D" id="1.10.510.10">
    <property type="entry name" value="Transferase(Phosphotransferase) domain 1"/>
    <property type="match status" value="1"/>
</dbReference>
<dbReference type="GO" id="GO:0030247">
    <property type="term" value="F:polysaccharide binding"/>
    <property type="evidence" value="ECO:0007669"/>
    <property type="project" value="InterPro"/>
</dbReference>
<dbReference type="Pfam" id="PF07714">
    <property type="entry name" value="PK_Tyr_Ser-Thr"/>
    <property type="match status" value="1"/>
</dbReference>
<comment type="subcellular location">
    <subcellularLocation>
        <location evidence="1">Membrane</location>
        <topology evidence="1">Single-pass type I membrane protein</topology>
    </subcellularLocation>
</comment>
<comment type="caution">
    <text evidence="15">Lacks conserved residue(s) required for the propagation of feature annotation.</text>
</comment>
<evidence type="ECO:0000313" key="21">
    <source>
        <dbReference type="EMBL" id="KAK7320939.1"/>
    </source>
</evidence>
<evidence type="ECO:0000256" key="16">
    <source>
        <dbReference type="PROSITE-ProRule" id="PRU10141"/>
    </source>
</evidence>
<keyword evidence="7" id="KW-0418">Kinase</keyword>
<dbReference type="EMBL" id="JAYMYQ010000007">
    <property type="protein sequence ID" value="KAK7320939.1"/>
    <property type="molecule type" value="Genomic_DNA"/>
</dbReference>
<dbReference type="GO" id="GO:0005524">
    <property type="term" value="F:ATP binding"/>
    <property type="evidence" value="ECO:0007669"/>
    <property type="project" value="UniProtKB-UniRule"/>
</dbReference>
<protein>
    <submittedName>
        <fullName evidence="21">Uncharacterized protein</fullName>
    </submittedName>
</protein>
<keyword evidence="6 16" id="KW-0547">Nucleotide-binding</keyword>
<organism evidence="21 22">
    <name type="scientific">Canavalia gladiata</name>
    <name type="common">Sword bean</name>
    <name type="synonym">Dolichos gladiatus</name>
    <dbReference type="NCBI Taxonomy" id="3824"/>
    <lineage>
        <taxon>Eukaryota</taxon>
        <taxon>Viridiplantae</taxon>
        <taxon>Streptophyta</taxon>
        <taxon>Embryophyta</taxon>
        <taxon>Tracheophyta</taxon>
        <taxon>Spermatophyta</taxon>
        <taxon>Magnoliopsida</taxon>
        <taxon>eudicotyledons</taxon>
        <taxon>Gunneridae</taxon>
        <taxon>Pentapetalae</taxon>
        <taxon>rosids</taxon>
        <taxon>fabids</taxon>
        <taxon>Fabales</taxon>
        <taxon>Fabaceae</taxon>
        <taxon>Papilionoideae</taxon>
        <taxon>50 kb inversion clade</taxon>
        <taxon>NPAAA clade</taxon>
        <taxon>indigoferoid/millettioid clade</taxon>
        <taxon>Phaseoleae</taxon>
        <taxon>Canavalia</taxon>
    </lineage>
</organism>
<sequence>MNPNDKVIAMRSKHHFLLLATILLAAAQAAILQLFPNCTRKCGALEIPYPFGTTKGCYLDSSFLITCNQTNSVTAPTPFMRRGDTTVLSISLHGEMRVSLRLGIAKDCYNRSGIRISQNIGILNMSYFYFSPTRNKLTAIGCDTIGLITGWDQGRNYTTGCVSLCNTLDDVEGANGSCSGTGCCEAAIPQGLSTVLFSTTSSVKKHTIVHDFNPCGYAFLVEEGAYSFLPKDVENLTQTKFPVVLDWAVGNRTCEEAQRNVSSYACVAENSYCYNSTNGPGYRCNCSHGFEGNPYLIHGCTEINQCLESNICINGAICNKFPGSYNCSCPEGQEGDGKIHGRGCRPEFNSNSRPVFILIIALSVSISVLAVLMGSFYMYWRMKKRKFLRLKEIFFQQNGGILLQQRIASHRDSSSTEAAKVFTVEELKRATNNFEEGRVLGRGGYGTVYKGVLPCNRVVAIKKSKISDPEQIEQFINEVIVLSQINHRNVVKLLGCCLETQIPMLVYEFIPNGTLSEHLHDQGLSLRLSWQNRLRIATETAGALAYLHSATSTPIIHRDVKTTNILLDSDLTAKVSDFGASRLFPLDQTQLTTLVQGTLGYLDPEYFQTSQLTEKSDVYSFGVVLAELLTGMKALSFNRSENDRNLSMYFVTSVKEGRLLHILDRHLINEPNVEQIMEVANIAKQCLGVTGEDRPTMKEVAIELEGLRIMEKNRSESFNVSYDETEYLLNENLYPYNVGIRGTGQSSGLDSLNQISMTLCFLILSPNMIAEESDAPTLFASHLLQLFGEFDAYCLF</sequence>
<keyword evidence="12" id="KW-0325">Glycoprotein</keyword>
<evidence type="ECO:0000256" key="11">
    <source>
        <dbReference type="ARBA" id="ARBA00023157"/>
    </source>
</evidence>
<keyword evidence="4 17" id="KW-0812">Transmembrane</keyword>
<feature type="binding site" evidence="16">
    <location>
        <position position="463"/>
    </location>
    <ligand>
        <name>ATP</name>
        <dbReference type="ChEBI" id="CHEBI:30616"/>
    </ligand>
</feature>
<comment type="catalytic activity">
    <reaction evidence="13">
        <text>L-seryl-[protein] + ATP = O-phospho-L-seryl-[protein] + ADP + H(+)</text>
        <dbReference type="Rhea" id="RHEA:17989"/>
        <dbReference type="Rhea" id="RHEA-COMP:9863"/>
        <dbReference type="Rhea" id="RHEA-COMP:11604"/>
        <dbReference type="ChEBI" id="CHEBI:15378"/>
        <dbReference type="ChEBI" id="CHEBI:29999"/>
        <dbReference type="ChEBI" id="CHEBI:30616"/>
        <dbReference type="ChEBI" id="CHEBI:83421"/>
        <dbReference type="ChEBI" id="CHEBI:456216"/>
    </reaction>
</comment>
<dbReference type="PROSITE" id="PS50011">
    <property type="entry name" value="PROTEIN_KINASE_DOM"/>
    <property type="match status" value="1"/>
</dbReference>
<dbReference type="PROSITE" id="PS00108">
    <property type="entry name" value="PROTEIN_KINASE_ST"/>
    <property type="match status" value="1"/>
</dbReference>
<dbReference type="InterPro" id="IPR045274">
    <property type="entry name" value="WAK-like"/>
</dbReference>
<evidence type="ECO:0000256" key="17">
    <source>
        <dbReference type="SAM" id="Phobius"/>
    </source>
</evidence>
<evidence type="ECO:0000256" key="3">
    <source>
        <dbReference type="ARBA" id="ARBA00022679"/>
    </source>
</evidence>
<accession>A0AAN9KP99</accession>
<evidence type="ECO:0000256" key="7">
    <source>
        <dbReference type="ARBA" id="ARBA00022777"/>
    </source>
</evidence>
<dbReference type="PROSITE" id="PS50026">
    <property type="entry name" value="EGF_3"/>
    <property type="match status" value="1"/>
</dbReference>
<keyword evidence="15" id="KW-0245">EGF-like domain</keyword>
<dbReference type="InterPro" id="IPR025287">
    <property type="entry name" value="WAK_GUB"/>
</dbReference>
<keyword evidence="2" id="KW-0723">Serine/threonine-protein kinase</keyword>
<proteinExistence type="predicted"/>
<keyword evidence="3" id="KW-0808">Transferase</keyword>
<dbReference type="InterPro" id="IPR000742">
    <property type="entry name" value="EGF"/>
</dbReference>
<dbReference type="InterPro" id="IPR001245">
    <property type="entry name" value="Ser-Thr/Tyr_kinase_cat_dom"/>
</dbReference>
<dbReference type="InterPro" id="IPR017441">
    <property type="entry name" value="Protein_kinase_ATP_BS"/>
</dbReference>
<dbReference type="Gene3D" id="3.30.200.20">
    <property type="entry name" value="Phosphorylase Kinase, domain 1"/>
    <property type="match status" value="1"/>
</dbReference>
<dbReference type="GO" id="GO:0004674">
    <property type="term" value="F:protein serine/threonine kinase activity"/>
    <property type="evidence" value="ECO:0007669"/>
    <property type="project" value="UniProtKB-KW"/>
</dbReference>
<feature type="domain" description="EGF-like" evidence="20">
    <location>
        <begin position="302"/>
        <end position="336"/>
    </location>
</feature>
<evidence type="ECO:0000313" key="22">
    <source>
        <dbReference type="Proteomes" id="UP001367508"/>
    </source>
</evidence>
<feature type="signal peptide" evidence="18">
    <location>
        <begin position="1"/>
        <end position="29"/>
    </location>
</feature>
<dbReference type="SMART" id="SM00181">
    <property type="entry name" value="EGF"/>
    <property type="match status" value="2"/>
</dbReference>
<keyword evidence="11" id="KW-1015">Disulfide bond</keyword>
<gene>
    <name evidence="21" type="ORF">VNO77_30916</name>
</gene>
<dbReference type="CDD" id="cd00054">
    <property type="entry name" value="EGF_CA"/>
    <property type="match status" value="1"/>
</dbReference>
<dbReference type="PANTHER" id="PTHR27005">
    <property type="entry name" value="WALL-ASSOCIATED RECEPTOR KINASE-LIKE 21"/>
    <property type="match status" value="1"/>
</dbReference>
<evidence type="ECO:0000256" key="8">
    <source>
        <dbReference type="ARBA" id="ARBA00022840"/>
    </source>
</evidence>
<evidence type="ECO:0000256" key="9">
    <source>
        <dbReference type="ARBA" id="ARBA00022989"/>
    </source>
</evidence>
<comment type="catalytic activity">
    <reaction evidence="14">
        <text>L-threonyl-[protein] + ATP = O-phospho-L-threonyl-[protein] + ADP + H(+)</text>
        <dbReference type="Rhea" id="RHEA:46608"/>
        <dbReference type="Rhea" id="RHEA-COMP:11060"/>
        <dbReference type="Rhea" id="RHEA-COMP:11605"/>
        <dbReference type="ChEBI" id="CHEBI:15378"/>
        <dbReference type="ChEBI" id="CHEBI:30013"/>
        <dbReference type="ChEBI" id="CHEBI:30616"/>
        <dbReference type="ChEBI" id="CHEBI:61977"/>
        <dbReference type="ChEBI" id="CHEBI:456216"/>
    </reaction>
</comment>
<keyword evidence="22" id="KW-1185">Reference proteome</keyword>
<dbReference type="InterPro" id="IPR001881">
    <property type="entry name" value="EGF-like_Ca-bd_dom"/>
</dbReference>
<dbReference type="GO" id="GO:0005509">
    <property type="term" value="F:calcium ion binding"/>
    <property type="evidence" value="ECO:0007669"/>
    <property type="project" value="InterPro"/>
</dbReference>
<keyword evidence="10 17" id="KW-0472">Membrane</keyword>
<evidence type="ECO:0000256" key="5">
    <source>
        <dbReference type="ARBA" id="ARBA00022729"/>
    </source>
</evidence>
<feature type="transmembrane region" description="Helical" evidence="17">
    <location>
        <begin position="355"/>
        <end position="380"/>
    </location>
</feature>
<dbReference type="InterPro" id="IPR011009">
    <property type="entry name" value="Kinase-like_dom_sf"/>
</dbReference>
<dbReference type="SMART" id="SM00179">
    <property type="entry name" value="EGF_CA"/>
    <property type="match status" value="1"/>
</dbReference>
<evidence type="ECO:0000259" key="20">
    <source>
        <dbReference type="PROSITE" id="PS50026"/>
    </source>
</evidence>
<feature type="chain" id="PRO_5042848462" evidence="18">
    <location>
        <begin position="30"/>
        <end position="796"/>
    </location>
</feature>
<dbReference type="SMART" id="SM00220">
    <property type="entry name" value="S_TKc"/>
    <property type="match status" value="1"/>
</dbReference>
<dbReference type="Pfam" id="PF13947">
    <property type="entry name" value="GUB_WAK_bind"/>
    <property type="match status" value="1"/>
</dbReference>
<dbReference type="PANTHER" id="PTHR27005:SF511">
    <property type="entry name" value="WALL-ASSOCIATED RECEPTOR KINASE 1-RELATED"/>
    <property type="match status" value="1"/>
</dbReference>
<name>A0AAN9KP99_CANGL</name>
<evidence type="ECO:0000256" key="1">
    <source>
        <dbReference type="ARBA" id="ARBA00004479"/>
    </source>
</evidence>
<evidence type="ECO:0000256" key="18">
    <source>
        <dbReference type="SAM" id="SignalP"/>
    </source>
</evidence>
<evidence type="ECO:0000256" key="6">
    <source>
        <dbReference type="ARBA" id="ARBA00022741"/>
    </source>
</evidence>
<evidence type="ECO:0000259" key="19">
    <source>
        <dbReference type="PROSITE" id="PS50011"/>
    </source>
</evidence>
<reference evidence="21 22" key="1">
    <citation type="submission" date="2024-01" db="EMBL/GenBank/DDBJ databases">
        <title>The genomes of 5 underutilized Papilionoideae crops provide insights into root nodulation and disease resistanc.</title>
        <authorList>
            <person name="Jiang F."/>
        </authorList>
    </citation>
    <scope>NUCLEOTIDE SEQUENCE [LARGE SCALE GENOMIC DNA]</scope>
    <source>
        <strain evidence="21">LVBAO_FW01</strain>
        <tissue evidence="21">Leaves</tissue>
    </source>
</reference>
<keyword evidence="5 18" id="KW-0732">Signal</keyword>
<keyword evidence="9 17" id="KW-1133">Transmembrane helix</keyword>
<dbReference type="FunFam" id="3.30.200.20:FF:000043">
    <property type="entry name" value="Wall-associated receptor kinase 2"/>
    <property type="match status" value="1"/>
</dbReference>
<dbReference type="SUPFAM" id="SSF56112">
    <property type="entry name" value="Protein kinase-like (PK-like)"/>
    <property type="match status" value="1"/>
</dbReference>
<evidence type="ECO:0000256" key="12">
    <source>
        <dbReference type="ARBA" id="ARBA00023180"/>
    </source>
</evidence>
<evidence type="ECO:0000256" key="10">
    <source>
        <dbReference type="ARBA" id="ARBA00023136"/>
    </source>
</evidence>
<keyword evidence="8 16" id="KW-0067">ATP-binding</keyword>
<dbReference type="Gene3D" id="2.10.25.10">
    <property type="entry name" value="Laminin"/>
    <property type="match status" value="1"/>
</dbReference>
<dbReference type="GO" id="GO:0007166">
    <property type="term" value="P:cell surface receptor signaling pathway"/>
    <property type="evidence" value="ECO:0007669"/>
    <property type="project" value="InterPro"/>
</dbReference>
<dbReference type="CDD" id="cd14066">
    <property type="entry name" value="STKc_IRAK"/>
    <property type="match status" value="1"/>
</dbReference>
<dbReference type="Proteomes" id="UP001367508">
    <property type="component" value="Unassembled WGS sequence"/>
</dbReference>
<evidence type="ECO:0000256" key="13">
    <source>
        <dbReference type="ARBA" id="ARBA00047558"/>
    </source>
</evidence>
<dbReference type="SUPFAM" id="SSF57196">
    <property type="entry name" value="EGF/Laminin"/>
    <property type="match status" value="1"/>
</dbReference>
<feature type="domain" description="Protein kinase" evidence="19">
    <location>
        <begin position="434"/>
        <end position="707"/>
    </location>
</feature>
<dbReference type="GO" id="GO:0005886">
    <property type="term" value="C:plasma membrane"/>
    <property type="evidence" value="ECO:0007669"/>
    <property type="project" value="TreeGrafter"/>
</dbReference>